<dbReference type="InParanoid" id="F8QK75"/>
<protein>
    <submittedName>
        <fullName evidence="2">Uncharacterized protein</fullName>
    </submittedName>
</protein>
<dbReference type="HOGENOM" id="CLU_140526_0_0_1"/>
<gene>
    <name evidence="2" type="ORF">SERLA73DRAFT_80747</name>
</gene>
<dbReference type="Proteomes" id="UP000008063">
    <property type="component" value="Unassembled WGS sequence"/>
</dbReference>
<name>F8QK75_SERL3</name>
<dbReference type="STRING" id="936435.F8QK75"/>
<evidence type="ECO:0000313" key="3">
    <source>
        <dbReference type="Proteomes" id="UP000008063"/>
    </source>
</evidence>
<evidence type="ECO:0000256" key="1">
    <source>
        <dbReference type="SAM" id="MobiDB-lite"/>
    </source>
</evidence>
<feature type="compositionally biased region" description="Polar residues" evidence="1">
    <location>
        <begin position="39"/>
        <end position="57"/>
    </location>
</feature>
<keyword evidence="3" id="KW-1185">Reference proteome</keyword>
<dbReference type="AlphaFoldDB" id="F8QK75"/>
<dbReference type="EMBL" id="GL945986">
    <property type="protein sequence ID" value="EGN91295.1"/>
    <property type="molecule type" value="Genomic_DNA"/>
</dbReference>
<proteinExistence type="predicted"/>
<accession>F8QK75</accession>
<reference evidence="3" key="1">
    <citation type="journal article" date="2011" name="Science">
        <title>The plant cell wall-decomposing machinery underlies the functional diversity of forest fungi.</title>
        <authorList>
            <person name="Eastwood D.C."/>
            <person name="Floudas D."/>
            <person name="Binder M."/>
            <person name="Majcherczyk A."/>
            <person name="Schneider P."/>
            <person name="Aerts A."/>
            <person name="Asiegbu F.O."/>
            <person name="Baker S.E."/>
            <person name="Barry K."/>
            <person name="Bendiksby M."/>
            <person name="Blumentritt M."/>
            <person name="Coutinho P.M."/>
            <person name="Cullen D."/>
            <person name="de Vries R.P."/>
            <person name="Gathman A."/>
            <person name="Goodell B."/>
            <person name="Henrissat B."/>
            <person name="Ihrmark K."/>
            <person name="Kauserud H."/>
            <person name="Kohler A."/>
            <person name="LaButti K."/>
            <person name="Lapidus A."/>
            <person name="Lavin J.L."/>
            <person name="Lee Y.-H."/>
            <person name="Lindquist E."/>
            <person name="Lilly W."/>
            <person name="Lucas S."/>
            <person name="Morin E."/>
            <person name="Murat C."/>
            <person name="Oguiza J.A."/>
            <person name="Park J."/>
            <person name="Pisabarro A.G."/>
            <person name="Riley R."/>
            <person name="Rosling A."/>
            <person name="Salamov A."/>
            <person name="Schmidt O."/>
            <person name="Schmutz J."/>
            <person name="Skrede I."/>
            <person name="Stenlid J."/>
            <person name="Wiebenga A."/>
            <person name="Xie X."/>
            <person name="Kuees U."/>
            <person name="Hibbett D.S."/>
            <person name="Hoffmeister D."/>
            <person name="Hoegberg N."/>
            <person name="Martin F."/>
            <person name="Grigoriev I.V."/>
            <person name="Watkinson S.C."/>
        </authorList>
    </citation>
    <scope>NUCLEOTIDE SEQUENCE [LARGE SCALE GENOMIC DNA]</scope>
    <source>
        <strain evidence="3">strain S7.3</strain>
    </source>
</reference>
<evidence type="ECO:0000313" key="2">
    <source>
        <dbReference type="EMBL" id="EGN91295.1"/>
    </source>
</evidence>
<dbReference type="OrthoDB" id="4383837at2759"/>
<sequence length="159" mass="17927">MVRLVFRPYTQIRRSICTSESLRASTRVSSGFTLFRHSSPSFGSQHTRSTAGPSQKFWSGRRCPPRQRSQLSLSLRARVLNTQTLAGIILSMDVSRSPKPTRGHAEFLNPNRRIRSKAITHPEGCHIPSTLLRRSKLMLTRQPGNAPNKIARLIPGQRD</sequence>
<feature type="region of interest" description="Disordered" evidence="1">
    <location>
        <begin position="39"/>
        <end position="63"/>
    </location>
</feature>
<organism evidence="3">
    <name type="scientific">Serpula lacrymans var. lacrymans (strain S7.3)</name>
    <name type="common">Dry rot fungus</name>
    <dbReference type="NCBI Taxonomy" id="936435"/>
    <lineage>
        <taxon>Eukaryota</taxon>
        <taxon>Fungi</taxon>
        <taxon>Dikarya</taxon>
        <taxon>Basidiomycota</taxon>
        <taxon>Agaricomycotina</taxon>
        <taxon>Agaricomycetes</taxon>
        <taxon>Agaricomycetidae</taxon>
        <taxon>Boletales</taxon>
        <taxon>Coniophorineae</taxon>
        <taxon>Serpulaceae</taxon>
        <taxon>Serpula</taxon>
    </lineage>
</organism>